<evidence type="ECO:0000313" key="2">
    <source>
        <dbReference type="EMBL" id="EOQ16462.1"/>
    </source>
</evidence>
<dbReference type="EMBL" id="AHFK01000033">
    <property type="protein sequence ID" value="EOQ16462.1"/>
    <property type="molecule type" value="Genomic_DNA"/>
</dbReference>
<dbReference type="AlphaFoldDB" id="A0A9W5VTH1"/>
<accession>A0A9W5VTH1</accession>
<evidence type="ECO:0000256" key="1">
    <source>
        <dbReference type="SAM" id="Phobius"/>
    </source>
</evidence>
<protein>
    <submittedName>
        <fullName evidence="2">Uncharacterized protein</fullName>
    </submittedName>
</protein>
<evidence type="ECO:0000313" key="3">
    <source>
        <dbReference type="Proteomes" id="UP000014028"/>
    </source>
</evidence>
<organism evidence="2 3">
    <name type="scientific">Bacillus cereus VD184</name>
    <dbReference type="NCBI Taxonomy" id="1053242"/>
    <lineage>
        <taxon>Bacteria</taxon>
        <taxon>Bacillati</taxon>
        <taxon>Bacillota</taxon>
        <taxon>Bacilli</taxon>
        <taxon>Bacillales</taxon>
        <taxon>Bacillaceae</taxon>
        <taxon>Bacillus</taxon>
        <taxon>Bacillus cereus group</taxon>
    </lineage>
</organism>
<keyword evidence="1" id="KW-0812">Transmembrane</keyword>
<reference evidence="2 3" key="1">
    <citation type="submission" date="2012-12" db="EMBL/GenBank/DDBJ databases">
        <title>The Genome Sequence of Bacillus cereus VD184.</title>
        <authorList>
            <consortium name="The Broad Institute Genome Sequencing Platform"/>
            <consortium name="The Broad Institute Genome Sequencing Center for Infectious Disease"/>
            <person name="Feldgarden M."/>
            <person name="Van der Auwera G.A."/>
            <person name="Mahillon J."/>
            <person name="Duprez V."/>
            <person name="Timmery S."/>
            <person name="Mattelet C."/>
            <person name="Dierick K."/>
            <person name="Sun M."/>
            <person name="Yu Z."/>
            <person name="Zhu L."/>
            <person name="Hu X."/>
            <person name="Shank E.B."/>
            <person name="Swiecicka I."/>
            <person name="Hansen B.M."/>
            <person name="Andrup L."/>
            <person name="Walker B."/>
            <person name="Young S.K."/>
            <person name="Zeng Q."/>
            <person name="Gargeya S."/>
            <person name="Fitzgerald M."/>
            <person name="Haas B."/>
            <person name="Abouelleil A."/>
            <person name="Alvarado L."/>
            <person name="Arachchi H.M."/>
            <person name="Berlin A.M."/>
            <person name="Chapman S.B."/>
            <person name="Dewar J."/>
            <person name="Goldberg J."/>
            <person name="Griggs A."/>
            <person name="Gujja S."/>
            <person name="Hansen M."/>
            <person name="Howarth C."/>
            <person name="Imamovic A."/>
            <person name="Larimer J."/>
            <person name="McCowan C."/>
            <person name="Murphy C."/>
            <person name="Neiman D."/>
            <person name="Pearson M."/>
            <person name="Priest M."/>
            <person name="Roberts A."/>
            <person name="Saif S."/>
            <person name="Shea T."/>
            <person name="Sisk P."/>
            <person name="Sykes S."/>
            <person name="Wortman J."/>
            <person name="Nusbaum C."/>
            <person name="Birren B."/>
        </authorList>
    </citation>
    <scope>NUCLEOTIDE SEQUENCE [LARGE SCALE GENOMIC DNA]</scope>
    <source>
        <strain evidence="2 3">VD184</strain>
    </source>
</reference>
<sequence>MLKDLLENVSLLENIYKMSIAVLLLCSSLTIKKIEQALYFLACIYLFYLDANSSLLLNKQIKQNRVFIKLHKLNIIFFKASN</sequence>
<dbReference type="Proteomes" id="UP000014028">
    <property type="component" value="Unassembled WGS sequence"/>
</dbReference>
<comment type="caution">
    <text evidence="2">The sequence shown here is derived from an EMBL/GenBank/DDBJ whole genome shotgun (WGS) entry which is preliminary data.</text>
</comment>
<gene>
    <name evidence="2" type="ORF">IKC_04385</name>
</gene>
<keyword evidence="1" id="KW-1133">Transmembrane helix</keyword>
<feature type="transmembrane region" description="Helical" evidence="1">
    <location>
        <begin position="12"/>
        <end position="31"/>
    </location>
</feature>
<name>A0A9W5VTH1_BACCE</name>
<feature type="transmembrane region" description="Helical" evidence="1">
    <location>
        <begin position="37"/>
        <end position="57"/>
    </location>
</feature>
<keyword evidence="1" id="KW-0472">Membrane</keyword>
<proteinExistence type="predicted"/>
<dbReference type="RefSeq" id="WP_016122285.1">
    <property type="nucleotide sequence ID" value="NZ_KB976826.1"/>
</dbReference>